<evidence type="ECO:0000256" key="9">
    <source>
        <dbReference type="SAM" id="MobiDB-lite"/>
    </source>
</evidence>
<dbReference type="InterPro" id="IPR013128">
    <property type="entry name" value="Peptidase_C1A"/>
</dbReference>
<keyword evidence="3 10" id="KW-0732">Signal</keyword>
<evidence type="ECO:0000256" key="7">
    <source>
        <dbReference type="ARBA" id="ARBA00023157"/>
    </source>
</evidence>
<organism evidence="13">
    <name type="scientific">Neobodo designis</name>
    <name type="common">Flagellated protozoan</name>
    <name type="synonym">Bodo designis</name>
    <dbReference type="NCBI Taxonomy" id="312471"/>
    <lineage>
        <taxon>Eukaryota</taxon>
        <taxon>Discoba</taxon>
        <taxon>Euglenozoa</taxon>
        <taxon>Kinetoplastea</taxon>
        <taxon>Metakinetoplastina</taxon>
        <taxon>Neobodonida</taxon>
        <taxon>Neobodo</taxon>
    </lineage>
</organism>
<dbReference type="InterPro" id="IPR038765">
    <property type="entry name" value="Papain-like_cys_pep_sf"/>
</dbReference>
<gene>
    <name evidence="13" type="ORF">NDES1114_LOCUS24891</name>
</gene>
<dbReference type="Gene3D" id="1.10.287.2250">
    <property type="match status" value="1"/>
</dbReference>
<feature type="chain" id="PRO_5031370287" evidence="10">
    <location>
        <begin position="20"/>
        <end position="459"/>
    </location>
</feature>
<feature type="signal peptide" evidence="10">
    <location>
        <begin position="1"/>
        <end position="19"/>
    </location>
</feature>
<keyword evidence="2" id="KW-0645">Protease</keyword>
<dbReference type="PANTHER" id="PTHR12411">
    <property type="entry name" value="CYSTEINE PROTEASE FAMILY C1-RELATED"/>
    <property type="match status" value="1"/>
</dbReference>
<dbReference type="PROSITE" id="PS00139">
    <property type="entry name" value="THIOL_PROTEASE_CYS"/>
    <property type="match status" value="1"/>
</dbReference>
<evidence type="ECO:0000256" key="3">
    <source>
        <dbReference type="ARBA" id="ARBA00022729"/>
    </source>
</evidence>
<keyword evidence="6" id="KW-0865">Zymogen</keyword>
<evidence type="ECO:0000256" key="10">
    <source>
        <dbReference type="SAM" id="SignalP"/>
    </source>
</evidence>
<dbReference type="InterPro" id="IPR025661">
    <property type="entry name" value="Pept_asp_AS"/>
</dbReference>
<keyword evidence="4" id="KW-0378">Hydrolase</keyword>
<dbReference type="InterPro" id="IPR021981">
    <property type="entry name" value="DUF3586"/>
</dbReference>
<dbReference type="GO" id="GO:0006508">
    <property type="term" value="P:proteolysis"/>
    <property type="evidence" value="ECO:0007669"/>
    <property type="project" value="UniProtKB-KW"/>
</dbReference>
<feature type="domain" description="Cathepsin propeptide inhibitor" evidence="12">
    <location>
        <begin position="27"/>
        <end position="83"/>
    </location>
</feature>
<evidence type="ECO:0000256" key="4">
    <source>
        <dbReference type="ARBA" id="ARBA00022801"/>
    </source>
</evidence>
<evidence type="ECO:0000256" key="5">
    <source>
        <dbReference type="ARBA" id="ARBA00022807"/>
    </source>
</evidence>
<sequence>MRAVTVCALAALLVAYSSAAPEFVGEFESFKAKFGRRYASDAEEARRFKIFAENMRKARELQLVNPKAKFGVNEFADMSEAEFKKRHNGEAAYAKAQRAPLETVTVSQEQVKAAAGQSQDWRQHGAVTPVKNQGQCGSCWSFSTTGGIEGQWFLAGNTLTSLSEQELVSCDTIDHGCDGGLMDNAFTWLLGNTQGNIVTEASYPYVSGDGIVPACNMANRDFGAKISSFKNIPKNETQMAAWVMTGGPLSLAVDASTWQTYMGGVMTNCPAGQLDHGVLIVGFDDAANPPYWIIKNSWGPGWGEQGYIRVEKGTGQCSIGQYQTTSIVEKGVPTPPPGPMPTPPPGPTSAPVPPGPSGTFEQKQCTNSACTQGCQSHTFAQNTCLQLQGGGSAKAVCTATALQMTVFPFSSDCTSLSETTEQPINQCVQDESGTYFENVCNNGAATAALESKGLIVKRR</sequence>
<dbReference type="EMBL" id="HBGF01037196">
    <property type="protein sequence ID" value="CAD9135650.1"/>
    <property type="molecule type" value="Transcribed_RNA"/>
</dbReference>
<dbReference type="PROSITE" id="PS00640">
    <property type="entry name" value="THIOL_PROTEASE_ASN"/>
    <property type="match status" value="1"/>
</dbReference>
<accession>A0A7S1QGR1</accession>
<dbReference type="InterPro" id="IPR000169">
    <property type="entry name" value="Pept_cys_AS"/>
</dbReference>
<dbReference type="PROSITE" id="PS00639">
    <property type="entry name" value="THIOL_PROTEASE_HIS"/>
    <property type="match status" value="1"/>
</dbReference>
<dbReference type="InterPro" id="IPR013201">
    <property type="entry name" value="Prot_inhib_I29"/>
</dbReference>
<dbReference type="Gene3D" id="3.90.70.10">
    <property type="entry name" value="Cysteine proteinases"/>
    <property type="match status" value="1"/>
</dbReference>
<dbReference type="FunFam" id="3.90.70.10:FF:000138">
    <property type="entry name" value="Cruzipain"/>
    <property type="match status" value="1"/>
</dbReference>
<comment type="similarity">
    <text evidence="1">Belongs to the peptidase C1 family.</text>
</comment>
<dbReference type="Pfam" id="PF12131">
    <property type="entry name" value="DUF3586"/>
    <property type="match status" value="1"/>
</dbReference>
<dbReference type="InterPro" id="IPR039417">
    <property type="entry name" value="Peptidase_C1A_papain-like"/>
</dbReference>
<evidence type="ECO:0000256" key="2">
    <source>
        <dbReference type="ARBA" id="ARBA00022670"/>
    </source>
</evidence>
<reference evidence="13" key="1">
    <citation type="submission" date="2021-01" db="EMBL/GenBank/DDBJ databases">
        <authorList>
            <person name="Corre E."/>
            <person name="Pelletier E."/>
            <person name="Niang G."/>
            <person name="Scheremetjew M."/>
            <person name="Finn R."/>
            <person name="Kale V."/>
            <person name="Holt S."/>
            <person name="Cochrane G."/>
            <person name="Meng A."/>
            <person name="Brown T."/>
            <person name="Cohen L."/>
        </authorList>
    </citation>
    <scope>NUCLEOTIDE SEQUENCE</scope>
    <source>
        <strain evidence="13">CCAP 1951/1</strain>
    </source>
</reference>
<keyword evidence="7" id="KW-1015">Disulfide bond</keyword>
<dbReference type="AlphaFoldDB" id="A0A7S1QGR1"/>
<dbReference type="PRINTS" id="PR00705">
    <property type="entry name" value="PAPAIN"/>
</dbReference>
<dbReference type="SMART" id="SM00645">
    <property type="entry name" value="Pept_C1"/>
    <property type="match status" value="1"/>
</dbReference>
<dbReference type="GO" id="GO:0004197">
    <property type="term" value="F:cysteine-type endopeptidase activity"/>
    <property type="evidence" value="ECO:0007669"/>
    <property type="project" value="InterPro"/>
</dbReference>
<dbReference type="Pfam" id="PF08246">
    <property type="entry name" value="Inhibitor_I29"/>
    <property type="match status" value="1"/>
</dbReference>
<feature type="compositionally biased region" description="Pro residues" evidence="9">
    <location>
        <begin position="333"/>
        <end position="356"/>
    </location>
</feature>
<name>A0A7S1QGR1_NEODS</name>
<evidence type="ECO:0000256" key="1">
    <source>
        <dbReference type="ARBA" id="ARBA00008455"/>
    </source>
</evidence>
<dbReference type="InterPro" id="IPR000668">
    <property type="entry name" value="Peptidase_C1A_C"/>
</dbReference>
<proteinExistence type="inferred from homology"/>
<dbReference type="SUPFAM" id="SSF54001">
    <property type="entry name" value="Cysteine proteinases"/>
    <property type="match status" value="1"/>
</dbReference>
<feature type="domain" description="Peptidase C1A papain C-terminal" evidence="11">
    <location>
        <begin position="115"/>
        <end position="328"/>
    </location>
</feature>
<keyword evidence="8" id="KW-0325">Glycoprotein</keyword>
<protein>
    <submittedName>
        <fullName evidence="13">Uncharacterized protein</fullName>
    </submittedName>
</protein>
<dbReference type="SMART" id="SM00848">
    <property type="entry name" value="Inhibitor_I29"/>
    <property type="match status" value="1"/>
</dbReference>
<dbReference type="InterPro" id="IPR025660">
    <property type="entry name" value="Pept_his_AS"/>
</dbReference>
<keyword evidence="5" id="KW-0788">Thiol protease</keyword>
<dbReference type="CDD" id="cd02248">
    <property type="entry name" value="Peptidase_C1A"/>
    <property type="match status" value="1"/>
</dbReference>
<dbReference type="Pfam" id="PF00112">
    <property type="entry name" value="Peptidase_C1"/>
    <property type="match status" value="1"/>
</dbReference>
<evidence type="ECO:0000259" key="12">
    <source>
        <dbReference type="SMART" id="SM00848"/>
    </source>
</evidence>
<evidence type="ECO:0000256" key="8">
    <source>
        <dbReference type="ARBA" id="ARBA00023180"/>
    </source>
</evidence>
<feature type="region of interest" description="Disordered" evidence="9">
    <location>
        <begin position="328"/>
        <end position="361"/>
    </location>
</feature>
<evidence type="ECO:0000256" key="6">
    <source>
        <dbReference type="ARBA" id="ARBA00023145"/>
    </source>
</evidence>
<evidence type="ECO:0000259" key="11">
    <source>
        <dbReference type="SMART" id="SM00645"/>
    </source>
</evidence>
<evidence type="ECO:0000313" key="13">
    <source>
        <dbReference type="EMBL" id="CAD9135650.1"/>
    </source>
</evidence>